<feature type="signal peptide" evidence="1">
    <location>
        <begin position="1"/>
        <end position="23"/>
    </location>
</feature>
<sequence>MNLRTLGAFLILMVIPIACNPAADSPETAKVYLLATPDWAIEEVYVNNALSYKDGKAVDNFGGIAFNRYMESVQFREDGAFVGRYPGEEKATVLHWQIDPATKTIVVTAADTTQDKRSGWTIAPRNVREDSFEMSTETTAFDYPRVTKIMLKFKKKD</sequence>
<name>A0A7C9FR67_9BACT</name>
<dbReference type="AlphaFoldDB" id="A0A7C9FR67"/>
<organism evidence="2 3">
    <name type="scientific">Salmonirosea aquatica</name>
    <dbReference type="NCBI Taxonomy" id="2654236"/>
    <lineage>
        <taxon>Bacteria</taxon>
        <taxon>Pseudomonadati</taxon>
        <taxon>Bacteroidota</taxon>
        <taxon>Cytophagia</taxon>
        <taxon>Cytophagales</taxon>
        <taxon>Spirosomataceae</taxon>
        <taxon>Salmonirosea</taxon>
    </lineage>
</organism>
<gene>
    <name evidence="2" type="ORF">GBK04_20940</name>
</gene>
<dbReference type="Proteomes" id="UP000479293">
    <property type="component" value="Unassembled WGS sequence"/>
</dbReference>
<evidence type="ECO:0000313" key="3">
    <source>
        <dbReference type="Proteomes" id="UP000479293"/>
    </source>
</evidence>
<protein>
    <recommendedName>
        <fullName evidence="4">Lipocalin-like domain-containing protein</fullName>
    </recommendedName>
</protein>
<proteinExistence type="predicted"/>
<accession>A0A7C9FR67</accession>
<comment type="caution">
    <text evidence="2">The sequence shown here is derived from an EMBL/GenBank/DDBJ whole genome shotgun (WGS) entry which is preliminary data.</text>
</comment>
<feature type="chain" id="PRO_5028835186" description="Lipocalin-like domain-containing protein" evidence="1">
    <location>
        <begin position="24"/>
        <end position="157"/>
    </location>
</feature>
<dbReference type="EMBL" id="WHLY01000002">
    <property type="protein sequence ID" value="MPR35749.1"/>
    <property type="molecule type" value="Genomic_DNA"/>
</dbReference>
<keyword evidence="1" id="KW-0732">Signal</keyword>
<reference evidence="2 3" key="1">
    <citation type="submission" date="2019-10" db="EMBL/GenBank/DDBJ databases">
        <title>Draft Genome Sequence of Cytophagaceae sp. SJW1-29.</title>
        <authorList>
            <person name="Choi A."/>
        </authorList>
    </citation>
    <scope>NUCLEOTIDE SEQUENCE [LARGE SCALE GENOMIC DNA]</scope>
    <source>
        <strain evidence="2 3">SJW1-29</strain>
    </source>
</reference>
<dbReference type="RefSeq" id="WP_152763071.1">
    <property type="nucleotide sequence ID" value="NZ_WHLY01000002.1"/>
</dbReference>
<evidence type="ECO:0000313" key="2">
    <source>
        <dbReference type="EMBL" id="MPR35749.1"/>
    </source>
</evidence>
<keyword evidence="3" id="KW-1185">Reference proteome</keyword>
<evidence type="ECO:0000256" key="1">
    <source>
        <dbReference type="SAM" id="SignalP"/>
    </source>
</evidence>
<evidence type="ECO:0008006" key="4">
    <source>
        <dbReference type="Google" id="ProtNLM"/>
    </source>
</evidence>